<keyword evidence="1" id="KW-0812">Transmembrane</keyword>
<accession>A0A1G5DJ00</accession>
<keyword evidence="3" id="KW-1185">Reference proteome</keyword>
<organism evidence="2 3">
    <name type="scientific">Butyrivibrio hungatei</name>
    <dbReference type="NCBI Taxonomy" id="185008"/>
    <lineage>
        <taxon>Bacteria</taxon>
        <taxon>Bacillati</taxon>
        <taxon>Bacillota</taxon>
        <taxon>Clostridia</taxon>
        <taxon>Lachnospirales</taxon>
        <taxon>Lachnospiraceae</taxon>
        <taxon>Butyrivibrio</taxon>
    </lineage>
</organism>
<sequence>MTNRFEAKNGIFSHITDTVYRWSSIVILIAICILFYIAIDASGRSTIEKQQTSLENAINRDIVQCYSIEGRYPPSLTYIEEHYGLVYDASTFFVDYQPIASNIYPDVTVIKVR</sequence>
<name>A0A1G5DJ00_9FIRM</name>
<reference evidence="3" key="1">
    <citation type="submission" date="2016-10" db="EMBL/GenBank/DDBJ databases">
        <authorList>
            <person name="Varghese N."/>
            <person name="Submissions S."/>
        </authorList>
    </citation>
    <scope>NUCLEOTIDE SEQUENCE [LARGE SCALE GENOMIC DNA]</scope>
    <source>
        <strain evidence="3">XBD2006</strain>
    </source>
</reference>
<evidence type="ECO:0000256" key="1">
    <source>
        <dbReference type="SAM" id="Phobius"/>
    </source>
</evidence>
<keyword evidence="1" id="KW-0472">Membrane</keyword>
<protein>
    <submittedName>
        <fullName evidence="2">Uncharacterized protein</fullName>
    </submittedName>
</protein>
<evidence type="ECO:0000313" key="3">
    <source>
        <dbReference type="Proteomes" id="UP000183047"/>
    </source>
</evidence>
<gene>
    <name evidence="2" type="ORF">SAMN02910451_01556</name>
</gene>
<dbReference type="OrthoDB" id="9815367at2"/>
<proteinExistence type="predicted"/>
<dbReference type="EMBL" id="FMUR01000008">
    <property type="protein sequence ID" value="SCY14665.1"/>
    <property type="molecule type" value="Genomic_DNA"/>
</dbReference>
<feature type="transmembrane region" description="Helical" evidence="1">
    <location>
        <begin position="20"/>
        <end position="39"/>
    </location>
</feature>
<dbReference type="Proteomes" id="UP000183047">
    <property type="component" value="Unassembled WGS sequence"/>
</dbReference>
<dbReference type="RefSeq" id="WP_074462185.1">
    <property type="nucleotide sequence ID" value="NZ_FMUR01000008.1"/>
</dbReference>
<evidence type="ECO:0000313" key="2">
    <source>
        <dbReference type="EMBL" id="SCY14665.1"/>
    </source>
</evidence>
<keyword evidence="1" id="KW-1133">Transmembrane helix</keyword>
<dbReference type="AlphaFoldDB" id="A0A1G5DJ00"/>